<proteinExistence type="inferred from homology"/>
<feature type="transmembrane region" description="Helical" evidence="5">
    <location>
        <begin position="66"/>
        <end position="97"/>
    </location>
</feature>
<name>D7MGW8_ARALL</name>
<evidence type="ECO:0000313" key="7">
    <source>
        <dbReference type="Proteomes" id="UP000008694"/>
    </source>
</evidence>
<dbReference type="PANTHER" id="PTHR23291">
    <property type="entry name" value="BAX INHIBITOR-RELATED"/>
    <property type="match status" value="1"/>
</dbReference>
<comment type="subcellular location">
    <subcellularLocation>
        <location evidence="1">Membrane</location>
        <topology evidence="1">Multi-pass membrane protein</topology>
    </subcellularLocation>
</comment>
<feature type="transmembrane region" description="Helical" evidence="5">
    <location>
        <begin position="32"/>
        <end position="54"/>
    </location>
</feature>
<gene>
    <name evidence="6" type="ORF">ARALYDRAFT_355323</name>
</gene>
<sequence>MAKSDIETGGGNELYPGMKESSELRWAFIRKVYSILSLQMLLTVGVSALVYFVRPIPEFITETHRGLAVFFVILILPFLRYVSFLHISFFFVLWPLLAFEKKHPINCIVLSIFTLSISFAVGICCSLSKGRIVLEAAILTSVMVFGLTIYTFWAVKRGHDFSFLGPFLFGALLIILAFTLLQIFHPLGKLSSMIFSGIASIVFCGYIIFDTNQLIKKLNYDEYIPAAIRLYLDVMNLFLNLLGIMSNTQ</sequence>
<feature type="transmembrane region" description="Helical" evidence="5">
    <location>
        <begin position="161"/>
        <end position="183"/>
    </location>
</feature>
<dbReference type="Pfam" id="PF01027">
    <property type="entry name" value="Bax1-I"/>
    <property type="match status" value="1"/>
</dbReference>
<dbReference type="STRING" id="81972.D7MGW8"/>
<comment type="similarity">
    <text evidence="5">Belongs to the BI1 family.</text>
</comment>
<dbReference type="GO" id="GO:0034620">
    <property type="term" value="P:cellular response to unfolded protein"/>
    <property type="evidence" value="ECO:0007669"/>
    <property type="project" value="EnsemblPlants"/>
</dbReference>
<keyword evidence="3 5" id="KW-1133">Transmembrane helix</keyword>
<keyword evidence="7" id="KW-1185">Reference proteome</keyword>
<evidence type="ECO:0000256" key="3">
    <source>
        <dbReference type="ARBA" id="ARBA00022989"/>
    </source>
</evidence>
<dbReference type="Gramene" id="fgenesh1_pg.C_scaffold_7002496">
    <property type="protein sequence ID" value="fgenesh1_pg.C_scaffold_7002496"/>
    <property type="gene ID" value="fgenesh1_pg.C_scaffold_7002496"/>
</dbReference>
<organism evidence="7">
    <name type="scientific">Arabidopsis lyrata subsp. lyrata</name>
    <name type="common">Lyre-leaved rock-cress</name>
    <dbReference type="NCBI Taxonomy" id="81972"/>
    <lineage>
        <taxon>Eukaryota</taxon>
        <taxon>Viridiplantae</taxon>
        <taxon>Streptophyta</taxon>
        <taxon>Embryophyta</taxon>
        <taxon>Tracheophyta</taxon>
        <taxon>Spermatophyta</taxon>
        <taxon>Magnoliopsida</taxon>
        <taxon>eudicotyledons</taxon>
        <taxon>Gunneridae</taxon>
        <taxon>Pentapetalae</taxon>
        <taxon>rosids</taxon>
        <taxon>malvids</taxon>
        <taxon>Brassicales</taxon>
        <taxon>Brassicaceae</taxon>
        <taxon>Camelineae</taxon>
        <taxon>Arabidopsis</taxon>
    </lineage>
</organism>
<accession>D7MGW8</accession>
<reference evidence="7" key="1">
    <citation type="journal article" date="2011" name="Nat. Genet.">
        <title>The Arabidopsis lyrata genome sequence and the basis of rapid genome size change.</title>
        <authorList>
            <person name="Hu T.T."/>
            <person name="Pattyn P."/>
            <person name="Bakker E.G."/>
            <person name="Cao J."/>
            <person name="Cheng J.-F."/>
            <person name="Clark R.M."/>
            <person name="Fahlgren N."/>
            <person name="Fawcett J.A."/>
            <person name="Grimwood J."/>
            <person name="Gundlach H."/>
            <person name="Haberer G."/>
            <person name="Hollister J.D."/>
            <person name="Ossowski S."/>
            <person name="Ottilar R.P."/>
            <person name="Salamov A.A."/>
            <person name="Schneeberger K."/>
            <person name="Spannagl M."/>
            <person name="Wang X."/>
            <person name="Yang L."/>
            <person name="Nasrallah M.E."/>
            <person name="Bergelson J."/>
            <person name="Carrington J.C."/>
            <person name="Gaut B.S."/>
            <person name="Schmutz J."/>
            <person name="Mayer K.F.X."/>
            <person name="Van de Peer Y."/>
            <person name="Grigoriev I.V."/>
            <person name="Nordborg M."/>
            <person name="Weigel D."/>
            <person name="Guo Y.-L."/>
        </authorList>
    </citation>
    <scope>NUCLEOTIDE SEQUENCE [LARGE SCALE GENOMIC DNA]</scope>
    <source>
        <strain evidence="7">cv. MN47</strain>
    </source>
</reference>
<evidence type="ECO:0000256" key="4">
    <source>
        <dbReference type="ARBA" id="ARBA00023136"/>
    </source>
</evidence>
<keyword evidence="2 5" id="KW-0812">Transmembrane</keyword>
<dbReference type="InterPro" id="IPR006214">
    <property type="entry name" value="Bax_inhibitor_1-related"/>
</dbReference>
<dbReference type="GO" id="GO:0005783">
    <property type="term" value="C:endoplasmic reticulum"/>
    <property type="evidence" value="ECO:0007669"/>
    <property type="project" value="EnsemblPlants"/>
</dbReference>
<feature type="transmembrane region" description="Helical" evidence="5">
    <location>
        <begin position="190"/>
        <end position="208"/>
    </location>
</feature>
<feature type="transmembrane region" description="Helical" evidence="5">
    <location>
        <begin position="103"/>
        <end position="125"/>
    </location>
</feature>
<evidence type="ECO:0000256" key="5">
    <source>
        <dbReference type="RuleBase" id="RU004379"/>
    </source>
</evidence>
<dbReference type="PANTHER" id="PTHR23291:SF123">
    <property type="entry name" value="PROTEIN LIFEGUARD 1"/>
    <property type="match status" value="1"/>
</dbReference>
<evidence type="ECO:0000256" key="2">
    <source>
        <dbReference type="ARBA" id="ARBA00022692"/>
    </source>
</evidence>
<feature type="transmembrane region" description="Helical" evidence="5">
    <location>
        <begin position="132"/>
        <end position="155"/>
    </location>
</feature>
<evidence type="ECO:0000313" key="6">
    <source>
        <dbReference type="EMBL" id="EFH46548.1"/>
    </source>
</evidence>
<dbReference type="AlphaFoldDB" id="D7MGW8"/>
<dbReference type="GO" id="GO:0005886">
    <property type="term" value="C:plasma membrane"/>
    <property type="evidence" value="ECO:0007669"/>
    <property type="project" value="EnsemblPlants"/>
</dbReference>
<protein>
    <submittedName>
        <fullName evidence="6">Uncharacterized protein</fullName>
    </submittedName>
</protein>
<dbReference type="EMBL" id="GL348719">
    <property type="protein sequence ID" value="EFH46548.1"/>
    <property type="molecule type" value="Genomic_DNA"/>
</dbReference>
<dbReference type="eggNOG" id="KOG2322">
    <property type="taxonomic scope" value="Eukaryota"/>
</dbReference>
<keyword evidence="4 5" id="KW-0472">Membrane</keyword>
<dbReference type="Proteomes" id="UP000008694">
    <property type="component" value="Unassembled WGS sequence"/>
</dbReference>
<dbReference type="HOGENOM" id="CLU_058671_0_1_1"/>
<evidence type="ECO:0000256" key="1">
    <source>
        <dbReference type="ARBA" id="ARBA00004141"/>
    </source>
</evidence>